<evidence type="ECO:0000313" key="2">
    <source>
        <dbReference type="EMBL" id="VVJ20590.1"/>
    </source>
</evidence>
<organism evidence="2 3">
    <name type="scientific">Amycolatopsis camponoti</name>
    <dbReference type="NCBI Taxonomy" id="2606593"/>
    <lineage>
        <taxon>Bacteria</taxon>
        <taxon>Bacillati</taxon>
        <taxon>Actinomycetota</taxon>
        <taxon>Actinomycetes</taxon>
        <taxon>Pseudonocardiales</taxon>
        <taxon>Pseudonocardiaceae</taxon>
        <taxon>Amycolatopsis</taxon>
    </lineage>
</organism>
<gene>
    <name evidence="2" type="ORF">AA23TX_05611</name>
</gene>
<dbReference type="EMBL" id="CABVGP010000002">
    <property type="protein sequence ID" value="VVJ20590.1"/>
    <property type="molecule type" value="Genomic_DNA"/>
</dbReference>
<evidence type="ECO:0000313" key="3">
    <source>
        <dbReference type="Proteomes" id="UP000399805"/>
    </source>
</evidence>
<reference evidence="2 3" key="1">
    <citation type="submission" date="2019-09" db="EMBL/GenBank/DDBJ databases">
        <authorList>
            <person name="Leyn A S."/>
        </authorList>
    </citation>
    <scope>NUCLEOTIDE SEQUENCE [LARGE SCALE GENOMIC DNA]</scope>
    <source>
        <strain evidence="2">AA231_1</strain>
    </source>
</reference>
<feature type="compositionally biased region" description="Basic and acidic residues" evidence="1">
    <location>
        <begin position="33"/>
        <end position="43"/>
    </location>
</feature>
<dbReference type="AlphaFoldDB" id="A0A6I8LTY0"/>
<feature type="region of interest" description="Disordered" evidence="1">
    <location>
        <begin position="1"/>
        <end position="59"/>
    </location>
</feature>
<keyword evidence="3" id="KW-1185">Reference proteome</keyword>
<evidence type="ECO:0000256" key="1">
    <source>
        <dbReference type="SAM" id="MobiDB-lite"/>
    </source>
</evidence>
<accession>A0A6I8LTY0</accession>
<dbReference type="Proteomes" id="UP000399805">
    <property type="component" value="Unassembled WGS sequence"/>
</dbReference>
<protein>
    <submittedName>
        <fullName evidence="2">Uncharacterized protein</fullName>
    </submittedName>
</protein>
<proteinExistence type="predicted"/>
<name>A0A6I8LTY0_9PSEU</name>
<sequence length="59" mass="6363">MSPPPPGASAGVHRQGRGRAGAPFCSFRRGGHQRRESWPDNRAPHHRLGGAQPGQRSAR</sequence>